<dbReference type="SUPFAM" id="SSF160904">
    <property type="entry name" value="Jann2411-like"/>
    <property type="match status" value="1"/>
</dbReference>
<dbReference type="OrthoDB" id="67409at2"/>
<accession>A0A1H7BRN6</accession>
<evidence type="ECO:0008006" key="3">
    <source>
        <dbReference type="Google" id="ProtNLM"/>
    </source>
</evidence>
<dbReference type="Proteomes" id="UP000199223">
    <property type="component" value="Unassembled WGS sequence"/>
</dbReference>
<dbReference type="STRING" id="856736.SAMN04488058_11918"/>
<protein>
    <recommendedName>
        <fullName evidence="3">CGNR zinc finger domain-containing protein</fullName>
    </recommendedName>
</protein>
<dbReference type="EMBL" id="FNZA01000019">
    <property type="protein sequence ID" value="SEJ79694.1"/>
    <property type="molecule type" value="Genomic_DNA"/>
</dbReference>
<evidence type="ECO:0000313" key="1">
    <source>
        <dbReference type="EMBL" id="SEJ79694.1"/>
    </source>
</evidence>
<proteinExistence type="predicted"/>
<name>A0A1H7BRN6_9DEIO</name>
<gene>
    <name evidence="1" type="ORF">SAMN04488058_11918</name>
</gene>
<dbReference type="InterPro" id="IPR023286">
    <property type="entry name" value="ABATE_dom_sf"/>
</dbReference>
<evidence type="ECO:0000313" key="2">
    <source>
        <dbReference type="Proteomes" id="UP000199223"/>
    </source>
</evidence>
<dbReference type="RefSeq" id="WP_092265426.1">
    <property type="nucleotide sequence ID" value="NZ_FNZA01000019.1"/>
</dbReference>
<keyword evidence="2" id="KW-1185">Reference proteome</keyword>
<sequence>MSDSISIFCHWSAQFSVEYVPPASLDEEGQLRFTPVKVRGKPQLKEWFTTWHRQSLTGKPLPELLNALLPLAAFSEREKDSGLFTEALLDAARQLGPLFTALPWHGLNENAFYKEPVRSWHQAAQRLAELGGELGKLSTTSRDGSKTARKRRAVREAEAVYGEATLQAVSAEQRRTLVAPYRPSPGIAPIHDLEGRIGAIMDDLWIIPLGDAEESDWKLALPRLRLSEGQRTLQLNVPFGLQALLIMMVHDQRLGHSVLLRTCKRPDCRVVRFMQPRQLYCSPSCQNAAAVKRHREKGQPKSKLAKVSQND</sequence>
<dbReference type="AlphaFoldDB" id="A0A1H7BRN6"/>
<reference evidence="2" key="1">
    <citation type="submission" date="2016-10" db="EMBL/GenBank/DDBJ databases">
        <authorList>
            <person name="Varghese N."/>
            <person name="Submissions S."/>
        </authorList>
    </citation>
    <scope>NUCLEOTIDE SEQUENCE [LARGE SCALE GENOMIC DNA]</scope>
    <source>
        <strain evidence="2">CGMCC 1.10218</strain>
    </source>
</reference>
<organism evidence="1 2">
    <name type="scientific">Deinococcus reticulitermitis</name>
    <dbReference type="NCBI Taxonomy" id="856736"/>
    <lineage>
        <taxon>Bacteria</taxon>
        <taxon>Thermotogati</taxon>
        <taxon>Deinococcota</taxon>
        <taxon>Deinococci</taxon>
        <taxon>Deinococcales</taxon>
        <taxon>Deinococcaceae</taxon>
        <taxon>Deinococcus</taxon>
    </lineage>
</organism>